<accession>A0A9P8YF19</accession>
<protein>
    <submittedName>
        <fullName evidence="3">Amidase signature domain-containing protein</fullName>
    </submittedName>
</protein>
<reference evidence="3" key="1">
    <citation type="journal article" date="2021" name="Nat. Commun.">
        <title>Genetic determinants of endophytism in the Arabidopsis root mycobiome.</title>
        <authorList>
            <person name="Mesny F."/>
            <person name="Miyauchi S."/>
            <person name="Thiergart T."/>
            <person name="Pickel B."/>
            <person name="Atanasova L."/>
            <person name="Karlsson M."/>
            <person name="Huettel B."/>
            <person name="Barry K.W."/>
            <person name="Haridas S."/>
            <person name="Chen C."/>
            <person name="Bauer D."/>
            <person name="Andreopoulos W."/>
            <person name="Pangilinan J."/>
            <person name="LaButti K."/>
            <person name="Riley R."/>
            <person name="Lipzen A."/>
            <person name="Clum A."/>
            <person name="Drula E."/>
            <person name="Henrissat B."/>
            <person name="Kohler A."/>
            <person name="Grigoriev I.V."/>
            <person name="Martin F.M."/>
            <person name="Hacquard S."/>
        </authorList>
    </citation>
    <scope>NUCLEOTIDE SEQUENCE</scope>
    <source>
        <strain evidence="3">MPI-CAGE-CH-0230</strain>
    </source>
</reference>
<feature type="signal peptide" evidence="1">
    <location>
        <begin position="1"/>
        <end position="32"/>
    </location>
</feature>
<dbReference type="Gene3D" id="3.90.1300.10">
    <property type="entry name" value="Amidase signature (AS) domain"/>
    <property type="match status" value="1"/>
</dbReference>
<dbReference type="OrthoDB" id="566138at2759"/>
<evidence type="ECO:0000313" key="4">
    <source>
        <dbReference type="Proteomes" id="UP000756346"/>
    </source>
</evidence>
<dbReference type="RefSeq" id="XP_046015864.1">
    <property type="nucleotide sequence ID" value="XM_046153360.1"/>
</dbReference>
<evidence type="ECO:0000259" key="2">
    <source>
        <dbReference type="Pfam" id="PF01425"/>
    </source>
</evidence>
<proteinExistence type="predicted"/>
<dbReference type="PANTHER" id="PTHR42678:SF34">
    <property type="entry name" value="OS04G0183300 PROTEIN"/>
    <property type="match status" value="1"/>
</dbReference>
<name>A0A9P8YF19_9PEZI</name>
<comment type="caution">
    <text evidence="3">The sequence shown here is derived from an EMBL/GenBank/DDBJ whole genome shotgun (WGS) entry which is preliminary data.</text>
</comment>
<keyword evidence="4" id="KW-1185">Reference proteome</keyword>
<dbReference type="GeneID" id="70182906"/>
<dbReference type="SUPFAM" id="SSF75304">
    <property type="entry name" value="Amidase signature (AS) enzymes"/>
    <property type="match status" value="1"/>
</dbReference>
<dbReference type="EMBL" id="JAGTJQ010000003">
    <property type="protein sequence ID" value="KAH7035771.1"/>
    <property type="molecule type" value="Genomic_DNA"/>
</dbReference>
<keyword evidence="1" id="KW-0732">Signal</keyword>
<dbReference type="Pfam" id="PF01425">
    <property type="entry name" value="Amidase"/>
    <property type="match status" value="1"/>
</dbReference>
<organism evidence="3 4">
    <name type="scientific">Microdochium trichocladiopsis</name>
    <dbReference type="NCBI Taxonomy" id="1682393"/>
    <lineage>
        <taxon>Eukaryota</taxon>
        <taxon>Fungi</taxon>
        <taxon>Dikarya</taxon>
        <taxon>Ascomycota</taxon>
        <taxon>Pezizomycotina</taxon>
        <taxon>Sordariomycetes</taxon>
        <taxon>Xylariomycetidae</taxon>
        <taxon>Xylariales</taxon>
        <taxon>Microdochiaceae</taxon>
        <taxon>Microdochium</taxon>
    </lineage>
</organism>
<dbReference type="Proteomes" id="UP000756346">
    <property type="component" value="Unassembled WGS sequence"/>
</dbReference>
<dbReference type="AlphaFoldDB" id="A0A9P8YF19"/>
<dbReference type="PANTHER" id="PTHR42678">
    <property type="entry name" value="AMIDASE"/>
    <property type="match status" value="1"/>
</dbReference>
<sequence>MVASTITKIMAFRPVSTVLLALTSMIRQPVTGSLADAGSDSDHVPSLLDTSITELAMLLDTGRLTSHDLTQLYIDRIVEVNDEFHAVIEINPCALAIATELDRQRAAGLAKGHLFGIPILVKDNYGTTDSMLTGAGSVCLAPAPATVEATVVTRLRNAGAIILGKTNADEFSGARGINVTGGWSARGGQTFGAYVEHQSPCGSSGGSGVAASLGLAAAALGTETAGSITCPAAYNNVVGIKPTVGTTSRYGVVPVTLRQDTTGPLAPNIADAALILDVMAGVDPLDNYTLAQPWDGPPSFMAALHTSALHGKRLGVVWLDFNPLSPSDWVNKNETKTVFDASRQYLEAAGAVLVDVPLSSSSVPLGSLISWVRGNMSIYETPDLRDGLQAYIDTIPADIGTVHSLETLIGCIESDPRERATTYSYESLVAAAESDVSAGSEEVWEAHLAASGLTRSLVVELIEDNDVDALVLLSDLALVLGAAAGLPIVTVPMGSLGADSQTEWDSTNTTIQSAPGIPLGLSFLGDRWSDVELVSYGYAYEQVSQKRSLLKPYLQPRSDLASVLGHA</sequence>
<feature type="chain" id="PRO_5040197156" evidence="1">
    <location>
        <begin position="33"/>
        <end position="567"/>
    </location>
</feature>
<feature type="domain" description="Amidase" evidence="2">
    <location>
        <begin position="68"/>
        <end position="533"/>
    </location>
</feature>
<gene>
    <name evidence="3" type="ORF">B0I36DRAFT_319052</name>
</gene>
<dbReference type="InterPro" id="IPR036928">
    <property type="entry name" value="AS_sf"/>
</dbReference>
<evidence type="ECO:0000313" key="3">
    <source>
        <dbReference type="EMBL" id="KAH7035771.1"/>
    </source>
</evidence>
<evidence type="ECO:0000256" key="1">
    <source>
        <dbReference type="SAM" id="SignalP"/>
    </source>
</evidence>
<dbReference type="InterPro" id="IPR023631">
    <property type="entry name" value="Amidase_dom"/>
</dbReference>